<protein>
    <recommendedName>
        <fullName evidence="10">Ribosomal RNA small subunit methyltransferase E</fullName>
        <ecNumber evidence="10">2.1.1.193</ecNumber>
    </recommendedName>
</protein>
<comment type="catalytic activity">
    <reaction evidence="9 10">
        <text>uridine(1498) in 16S rRNA + S-adenosyl-L-methionine = N(3)-methyluridine(1498) in 16S rRNA + S-adenosyl-L-homocysteine + H(+)</text>
        <dbReference type="Rhea" id="RHEA:42920"/>
        <dbReference type="Rhea" id="RHEA-COMP:10283"/>
        <dbReference type="Rhea" id="RHEA-COMP:10284"/>
        <dbReference type="ChEBI" id="CHEBI:15378"/>
        <dbReference type="ChEBI" id="CHEBI:57856"/>
        <dbReference type="ChEBI" id="CHEBI:59789"/>
        <dbReference type="ChEBI" id="CHEBI:65315"/>
        <dbReference type="ChEBI" id="CHEBI:74502"/>
        <dbReference type="EC" id="2.1.1.193"/>
    </reaction>
</comment>
<dbReference type="EMBL" id="CP031093">
    <property type="protein sequence ID" value="QCF26964.1"/>
    <property type="molecule type" value="Genomic_DNA"/>
</dbReference>
<evidence type="ECO:0000256" key="4">
    <source>
        <dbReference type="ARBA" id="ARBA00022552"/>
    </source>
</evidence>
<evidence type="ECO:0000256" key="9">
    <source>
        <dbReference type="ARBA" id="ARBA00047944"/>
    </source>
</evidence>
<keyword evidence="4 10" id="KW-0698">rRNA processing</keyword>
<organism evidence="12 13">
    <name type="scientific">Hydrocarboniclastica marina</name>
    <dbReference type="NCBI Taxonomy" id="2259620"/>
    <lineage>
        <taxon>Bacteria</taxon>
        <taxon>Pseudomonadati</taxon>
        <taxon>Pseudomonadota</taxon>
        <taxon>Gammaproteobacteria</taxon>
        <taxon>Alteromonadales</taxon>
        <taxon>Alteromonadaceae</taxon>
        <taxon>Hydrocarboniclastica</taxon>
    </lineage>
</organism>
<name>A0A4P7XKE5_9ALTE</name>
<dbReference type="CDD" id="cd18084">
    <property type="entry name" value="RsmE-like"/>
    <property type="match status" value="1"/>
</dbReference>
<proteinExistence type="inferred from homology"/>
<evidence type="ECO:0000313" key="13">
    <source>
        <dbReference type="Proteomes" id="UP000298049"/>
    </source>
</evidence>
<keyword evidence="13" id="KW-1185">Reference proteome</keyword>
<dbReference type="Gene3D" id="3.40.1280.10">
    <property type="match status" value="1"/>
</dbReference>
<dbReference type="SUPFAM" id="SSF75217">
    <property type="entry name" value="alpha/beta knot"/>
    <property type="match status" value="1"/>
</dbReference>
<dbReference type="RefSeq" id="WP_136549671.1">
    <property type="nucleotide sequence ID" value="NZ_CP031093.1"/>
</dbReference>
<comment type="subcellular location">
    <subcellularLocation>
        <location evidence="1 10">Cytoplasm</location>
    </subcellularLocation>
</comment>
<gene>
    <name evidence="12" type="ORF">soil367_14045</name>
</gene>
<dbReference type="Pfam" id="PF04452">
    <property type="entry name" value="Methyltrans_RNA"/>
    <property type="match status" value="1"/>
</dbReference>
<dbReference type="PANTHER" id="PTHR30027:SF3">
    <property type="entry name" value="16S RRNA (URACIL(1498)-N(3))-METHYLTRANSFERASE"/>
    <property type="match status" value="1"/>
</dbReference>
<dbReference type="OrthoDB" id="9815641at2"/>
<comment type="similarity">
    <text evidence="2 10">Belongs to the RNA methyltransferase RsmE family.</text>
</comment>
<dbReference type="Proteomes" id="UP000298049">
    <property type="component" value="Chromosome"/>
</dbReference>
<evidence type="ECO:0000256" key="2">
    <source>
        <dbReference type="ARBA" id="ARBA00005528"/>
    </source>
</evidence>
<dbReference type="AlphaFoldDB" id="A0A4P7XKE5"/>
<accession>A0A4P7XKE5</accession>
<dbReference type="PANTHER" id="PTHR30027">
    <property type="entry name" value="RIBOSOMAL RNA SMALL SUBUNIT METHYLTRANSFERASE E"/>
    <property type="match status" value="1"/>
</dbReference>
<dbReference type="GO" id="GO:0070042">
    <property type="term" value="F:rRNA (uridine-N3-)-methyltransferase activity"/>
    <property type="evidence" value="ECO:0007669"/>
    <property type="project" value="TreeGrafter"/>
</dbReference>
<keyword evidence="3 10" id="KW-0963">Cytoplasm</keyword>
<dbReference type="InterPro" id="IPR046886">
    <property type="entry name" value="RsmE_MTase_dom"/>
</dbReference>
<evidence type="ECO:0000256" key="8">
    <source>
        <dbReference type="ARBA" id="ARBA00025699"/>
    </source>
</evidence>
<dbReference type="EC" id="2.1.1.193" evidence="10"/>
<evidence type="ECO:0000256" key="1">
    <source>
        <dbReference type="ARBA" id="ARBA00004496"/>
    </source>
</evidence>
<keyword evidence="5 10" id="KW-0489">Methyltransferase</keyword>
<evidence type="ECO:0000256" key="3">
    <source>
        <dbReference type="ARBA" id="ARBA00022490"/>
    </source>
</evidence>
<keyword evidence="6 10" id="KW-0808">Transferase</keyword>
<dbReference type="NCBIfam" id="TIGR00046">
    <property type="entry name" value="RsmE family RNA methyltransferase"/>
    <property type="match status" value="1"/>
</dbReference>
<sequence length="240" mass="26382">MNLALLFPADLTAENRAQLSGRRARHWHEVTGAQVGDNVPVGLLNGPIGCGRVLAITSQSVDLELEFSGTAPEPLPLTLILALPRPKMLRRVLQTVAAMGVKKIVLLNSYKVEKSFWQTPWLKPEAIREQLILGLEQARDTLMPDVILEPRFKPFVEDRLAALAGTSRRLVAHPGTSDPCPQAIQEPVTLCIGPEGGFIPYEVEKLVDQGFRSVHLGSRILRVENAVPVLLGRLFDSCSF</sequence>
<dbReference type="PIRSF" id="PIRSF015601">
    <property type="entry name" value="MTase_slr0722"/>
    <property type="match status" value="1"/>
</dbReference>
<dbReference type="GO" id="GO:0070475">
    <property type="term" value="P:rRNA base methylation"/>
    <property type="evidence" value="ECO:0007669"/>
    <property type="project" value="TreeGrafter"/>
</dbReference>
<evidence type="ECO:0000256" key="7">
    <source>
        <dbReference type="ARBA" id="ARBA00022691"/>
    </source>
</evidence>
<evidence type="ECO:0000256" key="10">
    <source>
        <dbReference type="PIRNR" id="PIRNR015601"/>
    </source>
</evidence>
<dbReference type="NCBIfam" id="NF008700">
    <property type="entry name" value="PRK11713.5-4"/>
    <property type="match status" value="1"/>
</dbReference>
<feature type="domain" description="Ribosomal RNA small subunit methyltransferase E methyltransferase" evidence="11">
    <location>
        <begin position="72"/>
        <end position="232"/>
    </location>
</feature>
<evidence type="ECO:0000256" key="6">
    <source>
        <dbReference type="ARBA" id="ARBA00022679"/>
    </source>
</evidence>
<keyword evidence="7 10" id="KW-0949">S-adenosyl-L-methionine</keyword>
<dbReference type="KEGG" id="hmi:soil367_14045"/>
<evidence type="ECO:0000313" key="12">
    <source>
        <dbReference type="EMBL" id="QCF26964.1"/>
    </source>
</evidence>
<dbReference type="InterPro" id="IPR029026">
    <property type="entry name" value="tRNA_m1G_MTases_N"/>
</dbReference>
<dbReference type="InterPro" id="IPR029028">
    <property type="entry name" value="Alpha/beta_knot_MTases"/>
</dbReference>
<reference evidence="12 13" key="1">
    <citation type="submission" date="2018-07" db="EMBL/GenBank/DDBJ databases">
        <title>Marsedoiliclastica nanhaica gen. nov. sp. nov., a novel marine hydrocarbonoclastic bacterium isolated from an in-situ enriched hydrocarbon-degrading consortium in deep-sea sediment.</title>
        <authorList>
            <person name="Dong C."/>
            <person name="Ma T."/>
            <person name="Liu R."/>
            <person name="Shao Z."/>
        </authorList>
    </citation>
    <scope>NUCLEOTIDE SEQUENCE [LARGE SCALE GENOMIC DNA]</scope>
    <source>
        <strain evidence="13">soil36-7</strain>
    </source>
</reference>
<dbReference type="GO" id="GO:0005737">
    <property type="term" value="C:cytoplasm"/>
    <property type="evidence" value="ECO:0007669"/>
    <property type="project" value="UniProtKB-SubCell"/>
</dbReference>
<evidence type="ECO:0000256" key="5">
    <source>
        <dbReference type="ARBA" id="ARBA00022603"/>
    </source>
</evidence>
<comment type="function">
    <text evidence="8 10">Specifically methylates the N3 position of the uracil ring of uridine 1498 (m3U1498) in 16S rRNA. Acts on the fully assembled 30S ribosomal subunit.</text>
</comment>
<dbReference type="InterPro" id="IPR006700">
    <property type="entry name" value="RsmE"/>
</dbReference>
<evidence type="ECO:0000259" key="11">
    <source>
        <dbReference type="Pfam" id="PF04452"/>
    </source>
</evidence>